<organism evidence="1 2">
    <name type="scientific">Actinosynnema pretiosum</name>
    <dbReference type="NCBI Taxonomy" id="42197"/>
    <lineage>
        <taxon>Bacteria</taxon>
        <taxon>Bacillati</taxon>
        <taxon>Actinomycetota</taxon>
        <taxon>Actinomycetes</taxon>
        <taxon>Pseudonocardiales</taxon>
        <taxon>Pseudonocardiaceae</taxon>
        <taxon>Actinosynnema</taxon>
    </lineage>
</organism>
<dbReference type="Pfam" id="PF15892">
    <property type="entry name" value="BNR_4"/>
    <property type="match status" value="1"/>
</dbReference>
<protein>
    <submittedName>
        <fullName evidence="1">Tat pathway signal sequence domain protein</fullName>
    </submittedName>
</protein>
<gene>
    <name evidence="1" type="ORF">CNX65_24385</name>
</gene>
<reference evidence="1" key="1">
    <citation type="submission" date="2017-09" db="EMBL/GenBank/DDBJ databases">
        <title>Complete Genome Sequence of ansamitocin-producing Bacterium Actinosynnema pretiosum X47.</title>
        <authorList>
            <person name="Cao G."/>
            <person name="Zong G."/>
            <person name="Zhong C."/>
            <person name="Fu J."/>
        </authorList>
    </citation>
    <scope>NUCLEOTIDE SEQUENCE [LARGE SCALE GENOMIC DNA]</scope>
    <source>
        <strain evidence="1">X47</strain>
    </source>
</reference>
<evidence type="ECO:0000313" key="2">
    <source>
        <dbReference type="Proteomes" id="UP000218505"/>
    </source>
</evidence>
<keyword evidence="2" id="KW-1185">Reference proteome</keyword>
<evidence type="ECO:0000313" key="1">
    <source>
        <dbReference type="EMBL" id="ATE56025.1"/>
    </source>
</evidence>
<dbReference type="AlphaFoldDB" id="A0A290ZAL4"/>
<dbReference type="Proteomes" id="UP000218505">
    <property type="component" value="Chromosome"/>
</dbReference>
<sequence>MGNRFHTPLALAPAAPAAPGAALLSDTELDPAALYSVTYEGLVNNNSFQQDAILTAHGHQYAAWYTSTREAVVARRALGGPWRTAVLPHRLTADDSHNVISLGVSRATGALHVAMDCHNTRLHHTESVPGLTARPGDHEWSAGLFGPVRRTLGGLELGPMTYPAFLTAPDGALQFSYRTGRSGYGAQELAELRDGRWRALGAWTSATGEYTAPNGVVSGTRNAYLHGLTYDLRGRLHAAFTWREGVVGVAGAPGGLANHDTGYAFSDDRGRTWRNAGGAVVGTTGGAPIGIASPGVLVDRVGPDRGLMNQESQAVDSSGAPHVVISHVPERFTGVVEDYPRRRAQHGRVFHLVRRGSGWVKREVPVVPGHTQRTRLVLDRADNAYLLMPRGRIVSASAASGWSDWALVRDGLPGAFGEVCVDVGRVRSEGVLSVLYQRESTRTTPSPIRVADLRLG</sequence>
<dbReference type="RefSeq" id="WP_096495852.1">
    <property type="nucleotide sequence ID" value="NZ_CP023445.1"/>
</dbReference>
<name>A0A290ZAL4_9PSEU</name>
<dbReference type="KEGG" id="apre:CNX65_24385"/>
<dbReference type="EMBL" id="CP023445">
    <property type="protein sequence ID" value="ATE56025.1"/>
    <property type="molecule type" value="Genomic_DNA"/>
</dbReference>
<accession>A0A290ZAL4</accession>
<proteinExistence type="predicted"/>